<sequence length="69" mass="7826">MVDFALHAFGLHLTYRRADVRSEVGGAEWMSSGSQPTPGAWVVAIGYQLRRPWVPDLDRPDSEAWQQQQ</sequence>
<proteinExistence type="predicted"/>
<dbReference type="EMBL" id="JANPWB010000013">
    <property type="protein sequence ID" value="KAJ1107243.1"/>
    <property type="molecule type" value="Genomic_DNA"/>
</dbReference>
<evidence type="ECO:0000313" key="1">
    <source>
        <dbReference type="EMBL" id="KAJ1107243.1"/>
    </source>
</evidence>
<evidence type="ECO:0000313" key="2">
    <source>
        <dbReference type="Proteomes" id="UP001066276"/>
    </source>
</evidence>
<evidence type="ECO:0008006" key="3">
    <source>
        <dbReference type="Google" id="ProtNLM"/>
    </source>
</evidence>
<comment type="caution">
    <text evidence="1">The sequence shown here is derived from an EMBL/GenBank/DDBJ whole genome shotgun (WGS) entry which is preliminary data.</text>
</comment>
<keyword evidence="2" id="KW-1185">Reference proteome</keyword>
<dbReference type="AlphaFoldDB" id="A0AAV7MU35"/>
<protein>
    <recommendedName>
        <fullName evidence="3">MHC class I antigen</fullName>
    </recommendedName>
</protein>
<accession>A0AAV7MU35</accession>
<name>A0AAV7MU35_PLEWA</name>
<organism evidence="1 2">
    <name type="scientific">Pleurodeles waltl</name>
    <name type="common">Iberian ribbed newt</name>
    <dbReference type="NCBI Taxonomy" id="8319"/>
    <lineage>
        <taxon>Eukaryota</taxon>
        <taxon>Metazoa</taxon>
        <taxon>Chordata</taxon>
        <taxon>Craniata</taxon>
        <taxon>Vertebrata</taxon>
        <taxon>Euteleostomi</taxon>
        <taxon>Amphibia</taxon>
        <taxon>Batrachia</taxon>
        <taxon>Caudata</taxon>
        <taxon>Salamandroidea</taxon>
        <taxon>Salamandridae</taxon>
        <taxon>Pleurodelinae</taxon>
        <taxon>Pleurodeles</taxon>
    </lineage>
</organism>
<gene>
    <name evidence="1" type="ORF">NDU88_004636</name>
</gene>
<reference evidence="1" key="1">
    <citation type="journal article" date="2022" name="bioRxiv">
        <title>Sequencing and chromosome-scale assembly of the giantPleurodeles waltlgenome.</title>
        <authorList>
            <person name="Brown T."/>
            <person name="Elewa A."/>
            <person name="Iarovenko S."/>
            <person name="Subramanian E."/>
            <person name="Araus A.J."/>
            <person name="Petzold A."/>
            <person name="Susuki M."/>
            <person name="Suzuki K.-i.T."/>
            <person name="Hayashi T."/>
            <person name="Toyoda A."/>
            <person name="Oliveira C."/>
            <person name="Osipova E."/>
            <person name="Leigh N.D."/>
            <person name="Simon A."/>
            <person name="Yun M.H."/>
        </authorList>
    </citation>
    <scope>NUCLEOTIDE SEQUENCE</scope>
    <source>
        <strain evidence="1">20211129_DDA</strain>
        <tissue evidence="1">Liver</tissue>
    </source>
</reference>
<dbReference type="Proteomes" id="UP001066276">
    <property type="component" value="Chromosome 9"/>
</dbReference>